<accession>A0AAW0VPW6</accession>
<organism evidence="4 5">
    <name type="scientific">Cherax quadricarinatus</name>
    <name type="common">Australian red claw crayfish</name>
    <dbReference type="NCBI Taxonomy" id="27406"/>
    <lineage>
        <taxon>Eukaryota</taxon>
        <taxon>Metazoa</taxon>
        <taxon>Ecdysozoa</taxon>
        <taxon>Arthropoda</taxon>
        <taxon>Crustacea</taxon>
        <taxon>Multicrustacea</taxon>
        <taxon>Malacostraca</taxon>
        <taxon>Eumalacostraca</taxon>
        <taxon>Eucarida</taxon>
        <taxon>Decapoda</taxon>
        <taxon>Pleocyemata</taxon>
        <taxon>Astacidea</taxon>
        <taxon>Parastacoidea</taxon>
        <taxon>Parastacidae</taxon>
        <taxon>Cherax</taxon>
    </lineage>
</organism>
<gene>
    <name evidence="4" type="ORF">OTU49_014726</name>
</gene>
<evidence type="ECO:0000256" key="2">
    <source>
        <dbReference type="SAM" id="Phobius"/>
    </source>
</evidence>
<evidence type="ECO:0000256" key="3">
    <source>
        <dbReference type="SAM" id="SignalP"/>
    </source>
</evidence>
<proteinExistence type="predicted"/>
<keyword evidence="5" id="KW-1185">Reference proteome</keyword>
<dbReference type="AlphaFoldDB" id="A0AAW0VPW6"/>
<keyword evidence="2" id="KW-0472">Membrane</keyword>
<keyword evidence="2" id="KW-1133">Transmembrane helix</keyword>
<keyword evidence="1" id="KW-0175">Coiled coil</keyword>
<keyword evidence="3" id="KW-0732">Signal</keyword>
<dbReference type="EMBL" id="JARKIK010006541">
    <property type="protein sequence ID" value="KAK8718469.1"/>
    <property type="molecule type" value="Genomic_DNA"/>
</dbReference>
<evidence type="ECO:0000256" key="1">
    <source>
        <dbReference type="SAM" id="Coils"/>
    </source>
</evidence>
<feature type="chain" id="PRO_5043912039" evidence="3">
    <location>
        <begin position="28"/>
        <end position="642"/>
    </location>
</feature>
<sequence length="642" mass="73615">MALLSKVRGWIIVYVVVWACTLPPSMGDLSEVLRVGINAQFCEHKGATLLCDYKATQRMVHMDEELDSSVQKVFVHNAVKLQLSESMCVNVMLINVVDVVVVRGEGYPCEAGLQLLVRNSTLDRLPSQVSYVHLEHSIFTSLATALNINHLIVINSTIKVLDISSPLQNITSNFISSKIDTLEKLHVANGSEFILYKSSVDIISSHGLIIKGHVVLTESSIYSPLEKSVIMFPGASLKLEKFSGNLAVKVKIQELNNDRPQVIQRPFEPCINIPYKSYFEAFIMCLILLIIVCVFDVACIYLLKSKISRGDWGMMENNKRSKPDLECSLINGLINTSTQVTLDDIISETSAIIPVGNLDEIYSKNMEISTSLLSDKSQYEEKLREIVEKINDCGKGKNNIHKIVNKGNKLTKAEEIEAEHKKAQEERSRGEALVKINIDKKMMRQQASEHMEKYVQKMREIAEQVLDLWNKTLISFDWNTTFMVDLQEWLNFFKWQIKEKENCLKVQTEQQNSNYKTNEEMLNQCVSEKNEQLKYKLVSDIRSIESDFNNDVRNAGSEKEILKKLYDKKKETCKITYEVLKWKNLYFEPQKLKESHDDALLSLTEEFLQEMRLTLESILTMHRLTVLFVKHVKIKRSWQAPE</sequence>
<comment type="caution">
    <text evidence="4">The sequence shown here is derived from an EMBL/GenBank/DDBJ whole genome shotgun (WGS) entry which is preliminary data.</text>
</comment>
<keyword evidence="2" id="KW-0812">Transmembrane</keyword>
<name>A0AAW0VPW6_CHEQU</name>
<dbReference type="Proteomes" id="UP001445076">
    <property type="component" value="Unassembled WGS sequence"/>
</dbReference>
<feature type="signal peptide" evidence="3">
    <location>
        <begin position="1"/>
        <end position="27"/>
    </location>
</feature>
<protein>
    <submittedName>
        <fullName evidence="4">Uncharacterized protein</fullName>
    </submittedName>
</protein>
<evidence type="ECO:0000313" key="4">
    <source>
        <dbReference type="EMBL" id="KAK8718469.1"/>
    </source>
</evidence>
<feature type="coiled-coil region" evidence="1">
    <location>
        <begin position="406"/>
        <end position="464"/>
    </location>
</feature>
<feature type="transmembrane region" description="Helical" evidence="2">
    <location>
        <begin position="281"/>
        <end position="303"/>
    </location>
</feature>
<evidence type="ECO:0000313" key="5">
    <source>
        <dbReference type="Proteomes" id="UP001445076"/>
    </source>
</evidence>
<reference evidence="4 5" key="1">
    <citation type="journal article" date="2024" name="BMC Genomics">
        <title>Genome assembly of redclaw crayfish (Cherax quadricarinatus) provides insights into its immune adaptation and hypoxia tolerance.</title>
        <authorList>
            <person name="Liu Z."/>
            <person name="Zheng J."/>
            <person name="Li H."/>
            <person name="Fang K."/>
            <person name="Wang S."/>
            <person name="He J."/>
            <person name="Zhou D."/>
            <person name="Weng S."/>
            <person name="Chi M."/>
            <person name="Gu Z."/>
            <person name="He J."/>
            <person name="Li F."/>
            <person name="Wang M."/>
        </authorList>
    </citation>
    <scope>NUCLEOTIDE SEQUENCE [LARGE SCALE GENOMIC DNA]</scope>
    <source>
        <strain evidence="4">ZL_2023a</strain>
    </source>
</reference>